<gene>
    <name evidence="1" type="ORF">S01H1_75001</name>
</gene>
<sequence>DVLMAALGALALALIILAFHINPPKSEDAENERARGNVRVEVIWDQNTNVDIDTWVQAPGDTPVGYSNLNGRVFNLVRDDLGSYADLTEMNYEVAFSRGIPAGEWTINLHWFSNAQGAVEVPVKVLITMKKDDGEVSKAAPLTIMSKHVILKRVGQELTVIRFTTDEDHNVDTTSFTTDLRAIRAMEIHGDGGP</sequence>
<reference evidence="1" key="1">
    <citation type="journal article" date="2014" name="Front. Microbiol.">
        <title>High frequency of phylogenetically diverse reductive dehalogenase-homologous genes in deep subseafloor sedimentary metagenomes.</title>
        <authorList>
            <person name="Kawai M."/>
            <person name="Futagami T."/>
            <person name="Toyoda A."/>
            <person name="Takaki Y."/>
            <person name="Nishi S."/>
            <person name="Hori S."/>
            <person name="Arai W."/>
            <person name="Tsubouchi T."/>
            <person name="Morono Y."/>
            <person name="Uchiyama I."/>
            <person name="Ito T."/>
            <person name="Fujiyama A."/>
            <person name="Inagaki F."/>
            <person name="Takami H."/>
        </authorList>
    </citation>
    <scope>NUCLEOTIDE SEQUENCE</scope>
    <source>
        <strain evidence="1">Expedition CK06-06</strain>
    </source>
</reference>
<accession>X0XSW3</accession>
<protein>
    <submittedName>
        <fullName evidence="1">Uncharacterized protein</fullName>
    </submittedName>
</protein>
<name>X0XSW3_9ZZZZ</name>
<dbReference type="EMBL" id="BARS01050212">
    <property type="protein sequence ID" value="GAG46304.1"/>
    <property type="molecule type" value="Genomic_DNA"/>
</dbReference>
<feature type="non-terminal residue" evidence="1">
    <location>
        <position position="1"/>
    </location>
</feature>
<organism evidence="1">
    <name type="scientific">marine sediment metagenome</name>
    <dbReference type="NCBI Taxonomy" id="412755"/>
    <lineage>
        <taxon>unclassified sequences</taxon>
        <taxon>metagenomes</taxon>
        <taxon>ecological metagenomes</taxon>
    </lineage>
</organism>
<evidence type="ECO:0000313" key="1">
    <source>
        <dbReference type="EMBL" id="GAG46304.1"/>
    </source>
</evidence>
<dbReference type="AlphaFoldDB" id="X0XSW3"/>
<comment type="caution">
    <text evidence="1">The sequence shown here is derived from an EMBL/GenBank/DDBJ whole genome shotgun (WGS) entry which is preliminary data.</text>
</comment>
<proteinExistence type="predicted"/>